<dbReference type="GO" id="GO:0004725">
    <property type="term" value="F:protein tyrosine phosphatase activity"/>
    <property type="evidence" value="ECO:0007669"/>
    <property type="project" value="TreeGrafter"/>
</dbReference>
<dbReference type="SUPFAM" id="SSF52821">
    <property type="entry name" value="Rhodanese/Cell cycle control phosphatase"/>
    <property type="match status" value="1"/>
</dbReference>
<feature type="domain" description="Rhodanese" evidence="1">
    <location>
        <begin position="51"/>
        <end position="164"/>
    </location>
</feature>
<dbReference type="FunCoup" id="A0A090D3H6">
    <property type="interactions" value="48"/>
</dbReference>
<reference evidence="3" key="2">
    <citation type="journal article" date="2014" name="Genetics">
        <title>Maintaining two mating types: Structure of the mating type locus and its role in heterokaryosis in Podospora anserina.</title>
        <authorList>
            <person name="Grognet P."/>
            <person name="Bidard F."/>
            <person name="Kuchly C."/>
            <person name="Tong L.C.H."/>
            <person name="Coppin E."/>
            <person name="Benkhali J.A."/>
            <person name="Couloux A."/>
            <person name="Wincker P."/>
            <person name="Debuchy R."/>
            <person name="Silar P."/>
        </authorList>
    </citation>
    <scope>GENOME REANNOTATION</scope>
    <source>
        <strain evidence="3">S / ATCC MYA-4624 / DSM 980 / FGSC 10383</strain>
    </source>
</reference>
<sequence>MGVHVHEHCLKMARREDGTPWWSAFPEPSSSPVKITWSEVARLLQDRDQSQPREFLLVDTRRTDCIGGTIQGSLNIPAHSFYLMRVMLYDLCKQAGIKRIVFYCGSSNGRGPRCAAWMQDYINSVSDGSGSDYESDSGCSAEMTTQVMVGGIRGWVKAYGGEMMEGYDEKTWEHPKPDEETY</sequence>
<dbReference type="GO" id="GO:0005634">
    <property type="term" value="C:nucleus"/>
    <property type="evidence" value="ECO:0007669"/>
    <property type="project" value="TreeGrafter"/>
</dbReference>
<organism evidence="2 3">
    <name type="scientific">Podospora anserina (strain S / ATCC MYA-4624 / DSM 980 / FGSC 10383)</name>
    <name type="common">Pleurage anserina</name>
    <dbReference type="NCBI Taxonomy" id="515849"/>
    <lineage>
        <taxon>Eukaryota</taxon>
        <taxon>Fungi</taxon>
        <taxon>Dikarya</taxon>
        <taxon>Ascomycota</taxon>
        <taxon>Pezizomycotina</taxon>
        <taxon>Sordariomycetes</taxon>
        <taxon>Sordariomycetidae</taxon>
        <taxon>Sordariales</taxon>
        <taxon>Podosporaceae</taxon>
        <taxon>Podospora</taxon>
        <taxon>Podospora anserina</taxon>
    </lineage>
</organism>
<dbReference type="InterPro" id="IPR036873">
    <property type="entry name" value="Rhodanese-like_dom_sf"/>
</dbReference>
<dbReference type="InterPro" id="IPR001763">
    <property type="entry name" value="Rhodanese-like_dom"/>
</dbReference>
<dbReference type="EMBL" id="FO904936">
    <property type="protein sequence ID" value="CDP22323.1"/>
    <property type="molecule type" value="Genomic_DNA"/>
</dbReference>
<dbReference type="PROSITE" id="PS50206">
    <property type="entry name" value="RHODANESE_3"/>
    <property type="match status" value="1"/>
</dbReference>
<evidence type="ECO:0000259" key="1">
    <source>
        <dbReference type="PROSITE" id="PS50206"/>
    </source>
</evidence>
<name>A0A090D3H6_PODAN</name>
<dbReference type="GO" id="GO:0005737">
    <property type="term" value="C:cytoplasm"/>
    <property type="evidence" value="ECO:0007669"/>
    <property type="project" value="TreeGrafter"/>
</dbReference>
<dbReference type="AlphaFoldDB" id="A0A090D3H6"/>
<dbReference type="SMART" id="SM00450">
    <property type="entry name" value="RHOD"/>
    <property type="match status" value="1"/>
</dbReference>
<proteinExistence type="predicted"/>
<evidence type="ECO:0000313" key="2">
    <source>
        <dbReference type="EMBL" id="CDP22323.1"/>
    </source>
</evidence>
<dbReference type="Proteomes" id="UP000001197">
    <property type="component" value="Chromosome 1"/>
</dbReference>
<keyword evidence="3" id="KW-1185">Reference proteome</keyword>
<dbReference type="PANTHER" id="PTHR10828">
    <property type="entry name" value="M-PHASE INDUCER PHOSPHATASE DUAL SPECIFICITY PHOSPHATASE CDC25"/>
    <property type="match status" value="1"/>
</dbReference>
<dbReference type="Gene3D" id="3.40.250.10">
    <property type="entry name" value="Rhodanese-like domain"/>
    <property type="match status" value="1"/>
</dbReference>
<accession>A0A090D3H6</accession>
<reference evidence="2 3" key="1">
    <citation type="journal article" date="2008" name="Genome Biol.">
        <title>The genome sequence of the model ascomycete fungus Podospora anserina.</title>
        <authorList>
            <person name="Espagne E."/>
            <person name="Lespinet O."/>
            <person name="Malagnac F."/>
            <person name="Da Silva C."/>
            <person name="Jaillon O."/>
            <person name="Porcel B.M."/>
            <person name="Couloux A."/>
            <person name="Aury J.-M."/>
            <person name="Segurens B."/>
            <person name="Poulain J."/>
            <person name="Anthouard V."/>
            <person name="Grossetete S."/>
            <person name="Khalili H."/>
            <person name="Coppin E."/>
            <person name="Dequard-Chablat M."/>
            <person name="Picard M."/>
            <person name="Contamine V."/>
            <person name="Arnaise S."/>
            <person name="Bourdais A."/>
            <person name="Berteaux-Lecellier V."/>
            <person name="Gautheret D."/>
            <person name="de Vries R.P."/>
            <person name="Battaglia E."/>
            <person name="Coutinho P.M."/>
            <person name="Danchin E.G.J."/>
            <person name="Henrissat B."/>
            <person name="El Khoury R."/>
            <person name="Sainsard-Chanet A."/>
            <person name="Boivin A."/>
            <person name="Pinan-Lucarre B."/>
            <person name="Sellem C.H."/>
            <person name="Debuchy R."/>
            <person name="Wincker P."/>
            <person name="Weissenbach J."/>
            <person name="Silar P."/>
        </authorList>
    </citation>
    <scope>NUCLEOTIDE SEQUENCE [LARGE SCALE GENOMIC DNA]</scope>
    <source>
        <strain evidence="3">S / ATCC MYA-4624 / DSM 980 / FGSC 10383</strain>
    </source>
</reference>
<dbReference type="eggNOG" id="ENOG502S328">
    <property type="taxonomic scope" value="Eukaryota"/>
</dbReference>
<evidence type="ECO:0000313" key="3">
    <source>
        <dbReference type="Proteomes" id="UP000001197"/>
    </source>
</evidence>
<dbReference type="STRING" id="515849.A0A090D3H6"/>
<dbReference type="InParanoid" id="A0A090D3H6"/>
<dbReference type="PANTHER" id="PTHR10828:SF50">
    <property type="entry name" value="REDUCTASE (ARC2), PUTATIVE (AFU_ORTHOLOGUE AFUA_6G13400)-RELATED"/>
    <property type="match status" value="1"/>
</dbReference>
<protein>
    <recommendedName>
        <fullName evidence="1">Rhodanese domain-containing protein</fullName>
    </recommendedName>
</protein>